<keyword evidence="2" id="KW-1185">Reference proteome</keyword>
<evidence type="ECO:0000313" key="2">
    <source>
        <dbReference type="Proteomes" id="UP000053890"/>
    </source>
</evidence>
<gene>
    <name evidence="1" type="ORF">RHOBADRAFT_47031</name>
</gene>
<dbReference type="Gene3D" id="3.80.10.10">
    <property type="entry name" value="Ribonuclease Inhibitor"/>
    <property type="match status" value="1"/>
</dbReference>
<dbReference type="AlphaFoldDB" id="A0A0P9EYA3"/>
<proteinExistence type="predicted"/>
<dbReference type="GeneID" id="28975364"/>
<sequence>MSSTHDPQPPCHIDSLPVELLEEILRPHAPPRLTFIGNDPPIQEPPVLAAHAVSKRWSELGTPLQWRDLDICIEPGAEGQVVDVDAAFIGRPGVAQACRTLWFTNMASARHAMEMASCAALLIKSARTLVNVEELVLNYCPRVDLQTLSAFHNLRRLHVVDTDLETSAFPTPLRRLESLSLGNSTFWPPSTLAPETRLPALRHLSIDTCGVAGATAVTPPLFCDAFLGRLEYIQLEASRIEDVGEVNKIVEHPPRDDLVLLRVRFGGSFDPPATEARHVRVEMSRFQVADEYPSVKDLQDLRRILASLPKLRLALVPDRLWHLSPSADDAARRERALVVADAASHGFDIRSYATLSVLCAFAPEFSTWLRDEAARRAADA</sequence>
<dbReference type="Proteomes" id="UP000053890">
    <property type="component" value="Unassembled WGS sequence"/>
</dbReference>
<dbReference type="InterPro" id="IPR032675">
    <property type="entry name" value="LRR_dom_sf"/>
</dbReference>
<name>A0A0P9EYA3_RHOGW</name>
<accession>A0A0P9EYA3</accession>
<protein>
    <submittedName>
        <fullName evidence="1">Uncharacterized protein</fullName>
    </submittedName>
</protein>
<dbReference type="SUPFAM" id="SSF52047">
    <property type="entry name" value="RNI-like"/>
    <property type="match status" value="1"/>
</dbReference>
<dbReference type="RefSeq" id="XP_018268237.1">
    <property type="nucleotide sequence ID" value="XM_018414916.1"/>
</dbReference>
<reference evidence="1 2" key="1">
    <citation type="journal article" date="2015" name="Front. Microbiol.">
        <title>Genome sequence of the plant growth promoting endophytic yeast Rhodotorula graminis WP1.</title>
        <authorList>
            <person name="Firrincieli A."/>
            <person name="Otillar R."/>
            <person name="Salamov A."/>
            <person name="Schmutz J."/>
            <person name="Khan Z."/>
            <person name="Redman R.S."/>
            <person name="Fleck N.D."/>
            <person name="Lindquist E."/>
            <person name="Grigoriev I.V."/>
            <person name="Doty S.L."/>
        </authorList>
    </citation>
    <scope>NUCLEOTIDE SEQUENCE [LARGE SCALE GENOMIC DNA]</scope>
    <source>
        <strain evidence="1 2">WP1</strain>
    </source>
</reference>
<dbReference type="EMBL" id="KQ474088">
    <property type="protein sequence ID" value="KPV72188.1"/>
    <property type="molecule type" value="Genomic_DNA"/>
</dbReference>
<organism evidence="1 2">
    <name type="scientific">Rhodotorula graminis (strain WP1)</name>
    <dbReference type="NCBI Taxonomy" id="578459"/>
    <lineage>
        <taxon>Eukaryota</taxon>
        <taxon>Fungi</taxon>
        <taxon>Dikarya</taxon>
        <taxon>Basidiomycota</taxon>
        <taxon>Pucciniomycotina</taxon>
        <taxon>Microbotryomycetes</taxon>
        <taxon>Sporidiobolales</taxon>
        <taxon>Sporidiobolaceae</taxon>
        <taxon>Rhodotorula</taxon>
    </lineage>
</organism>
<evidence type="ECO:0000313" key="1">
    <source>
        <dbReference type="EMBL" id="KPV72188.1"/>
    </source>
</evidence>